<dbReference type="InterPro" id="IPR015943">
    <property type="entry name" value="WD40/YVTN_repeat-like_dom_sf"/>
</dbReference>
<evidence type="ECO:0000313" key="4">
    <source>
        <dbReference type="Proteomes" id="UP000240892"/>
    </source>
</evidence>
<gene>
    <name evidence="3" type="ORF">C8256_05880</name>
</gene>
<evidence type="ECO:0000313" key="3">
    <source>
        <dbReference type="EMBL" id="PSR47845.1"/>
    </source>
</evidence>
<keyword evidence="1" id="KW-0732">Signal</keyword>
<dbReference type="PANTHER" id="PTHR47197:SF3">
    <property type="entry name" value="DIHYDRO-HEME D1 DEHYDROGENASE"/>
    <property type="match status" value="1"/>
</dbReference>
<dbReference type="AlphaFoldDB" id="A0A2T2Y5N6"/>
<name>A0A2T2Y5N6_9ENTR</name>
<dbReference type="EMBL" id="PYHO01000003">
    <property type="protein sequence ID" value="PSR47845.1"/>
    <property type="molecule type" value="Genomic_DNA"/>
</dbReference>
<feature type="signal peptide" evidence="1">
    <location>
        <begin position="1"/>
        <end position="23"/>
    </location>
</feature>
<feature type="chain" id="PRO_5015647402" description="SMP-30/Gluconolactonase/LRE-like region domain-containing protein" evidence="1">
    <location>
        <begin position="24"/>
        <end position="361"/>
    </location>
</feature>
<dbReference type="RefSeq" id="WP_106925048.1">
    <property type="nucleotide sequence ID" value="NZ_CABMMU010000003.1"/>
</dbReference>
<dbReference type="InterPro" id="IPR011048">
    <property type="entry name" value="Haem_d1_sf"/>
</dbReference>
<keyword evidence="4" id="KW-1185">Reference proteome</keyword>
<sequence length="361" mass="38906">MVSFSLRKTVLCAALITAFTVPALPVAAENTQPGNTAGTLKTTSSVTQRELGDGLYEMALFPADHALYVASAQSFKGTNGGVIYRLDPTTLATTGITHTDLKNFGMAVDDDGKTFYVTNSLDGGVSKVDAKSGKVLQRLILGGKGKEGHPAGAREVLFHKGMLFIGRVADPGSISVVDAKTMTLKATIDNAGKWVTGIIFSPVTQRIYATNGSGEVLVINPQNNKIEQRWTPGDGKEYLLLNMAEDPKTGRLFVTDDSQGKTTLVFDERTGKVIKRIAGDALGIKFDAKRNAIFISQREAKKVLRLDATDYSVKQSWDFATRPNSLLLSNDGSALYVTLKQDFNKDHSTKGPDSIVRIALD</sequence>
<dbReference type="STRING" id="1006000.GKAS_01976"/>
<evidence type="ECO:0000256" key="1">
    <source>
        <dbReference type="SAM" id="SignalP"/>
    </source>
</evidence>
<dbReference type="InterPro" id="IPR013658">
    <property type="entry name" value="SGL"/>
</dbReference>
<dbReference type="InterPro" id="IPR051200">
    <property type="entry name" value="Host-pathogen_enzymatic-act"/>
</dbReference>
<proteinExistence type="predicted"/>
<dbReference type="PANTHER" id="PTHR47197">
    <property type="entry name" value="PROTEIN NIRF"/>
    <property type="match status" value="1"/>
</dbReference>
<reference evidence="3 4" key="1">
    <citation type="submission" date="2018-03" db="EMBL/GenBank/DDBJ databases">
        <title>First report of an OXA-48+CTX-M-M-producing Kluyvera ascorbata clone recovered from patients admitted in a University Hospital in Madrid, Spain.</title>
        <authorList>
            <person name="Hernandez-Garcia M."/>
            <person name="Leon-Sampedro R."/>
            <person name="Perez-Viso B."/>
            <person name="Morosini M.I."/>
            <person name="Lopez-Fresnena N."/>
            <person name="Coque T.M."/>
            <person name="Bonten M."/>
            <person name="Malhotra-Kumar S."/>
            <person name="Ruiz-Garbajosa P."/>
            <person name="Canton R."/>
        </authorList>
    </citation>
    <scope>NUCLEOTIDE SEQUENCE [LARGE SCALE GENOMIC DNA]</scope>
    <source>
        <strain evidence="3 4">KA2</strain>
    </source>
</reference>
<evidence type="ECO:0000259" key="2">
    <source>
        <dbReference type="Pfam" id="PF08450"/>
    </source>
</evidence>
<dbReference type="Pfam" id="PF08450">
    <property type="entry name" value="SGL"/>
    <property type="match status" value="1"/>
</dbReference>
<organism evidence="3 4">
    <name type="scientific">Kluyvera genomosp. 2</name>
    <dbReference type="NCBI Taxonomy" id="2774054"/>
    <lineage>
        <taxon>Bacteria</taxon>
        <taxon>Pseudomonadati</taxon>
        <taxon>Pseudomonadota</taxon>
        <taxon>Gammaproteobacteria</taxon>
        <taxon>Enterobacterales</taxon>
        <taxon>Enterobacteriaceae</taxon>
        <taxon>Kluyvera</taxon>
    </lineage>
</organism>
<protein>
    <recommendedName>
        <fullName evidence="2">SMP-30/Gluconolactonase/LRE-like region domain-containing protein</fullName>
    </recommendedName>
</protein>
<feature type="domain" description="SMP-30/Gluconolactonase/LRE-like region" evidence="2">
    <location>
        <begin position="66"/>
        <end position="210"/>
    </location>
</feature>
<dbReference type="Gene3D" id="2.130.10.10">
    <property type="entry name" value="YVTN repeat-like/Quinoprotein amine dehydrogenase"/>
    <property type="match status" value="1"/>
</dbReference>
<accession>A0A2T2Y5N6</accession>
<dbReference type="Proteomes" id="UP000240892">
    <property type="component" value="Unassembled WGS sequence"/>
</dbReference>
<dbReference type="SUPFAM" id="SSF51004">
    <property type="entry name" value="C-terminal (heme d1) domain of cytochrome cd1-nitrite reductase"/>
    <property type="match status" value="1"/>
</dbReference>
<comment type="caution">
    <text evidence="3">The sequence shown here is derived from an EMBL/GenBank/DDBJ whole genome shotgun (WGS) entry which is preliminary data.</text>
</comment>